<dbReference type="AlphaFoldDB" id="A0A1H8XFI7"/>
<evidence type="ECO:0000313" key="3">
    <source>
        <dbReference type="EMBL" id="SEP38613.1"/>
    </source>
</evidence>
<dbReference type="InterPro" id="IPR055170">
    <property type="entry name" value="GFO_IDH_MocA-like_dom"/>
</dbReference>
<evidence type="ECO:0000313" key="4">
    <source>
        <dbReference type="Proteomes" id="UP000198582"/>
    </source>
</evidence>
<sequence>MTGTIRVALAGCGVIGRNHARVIAEHPAFTLVAAVDPVTGNTARLIADHPSTVAYTGLADALREQNPDLVVICTPSGTHLELARQAVEAGTHVVIEKPLDVSVARAADFAALAEQAAGRVVTVISQHRFDPASAAVARAVQDGRFGTVTSAVASVAWWRDQAYYDGGAWRGTWQLDGGGALMNQGVHTADLLLWFLGRPVEVQATAGLLAHDRIEVEDTVAATVRFESGALAVLLATTAAYPGLTTRIQVHGTRGSAVIDNDRLEYFHSHTTGSGPAGAGSVTGGALTGNQAEAEVGFDDTPAGPRREDDFVLGHRRQYDDIARAVATGTEPAVTVQDALRSLAFVRAVYVSAALGRPIAIADVLAGEYSDVHLDVRPA</sequence>
<dbReference type="Gene3D" id="3.40.50.720">
    <property type="entry name" value="NAD(P)-binding Rossmann-like Domain"/>
    <property type="match status" value="1"/>
</dbReference>
<dbReference type="PANTHER" id="PTHR43249">
    <property type="entry name" value="UDP-N-ACETYL-2-AMINO-2-DEOXY-D-GLUCURONATE OXIDASE"/>
    <property type="match status" value="1"/>
</dbReference>
<organism evidence="3 4">
    <name type="scientific">Amycolatopsis saalfeldensis</name>
    <dbReference type="NCBI Taxonomy" id="394193"/>
    <lineage>
        <taxon>Bacteria</taxon>
        <taxon>Bacillati</taxon>
        <taxon>Actinomycetota</taxon>
        <taxon>Actinomycetes</taxon>
        <taxon>Pseudonocardiales</taxon>
        <taxon>Pseudonocardiaceae</taxon>
        <taxon>Amycolatopsis</taxon>
    </lineage>
</organism>
<evidence type="ECO:0000259" key="1">
    <source>
        <dbReference type="Pfam" id="PF01408"/>
    </source>
</evidence>
<dbReference type="Gene3D" id="3.30.360.10">
    <property type="entry name" value="Dihydrodipicolinate Reductase, domain 2"/>
    <property type="match status" value="1"/>
</dbReference>
<dbReference type="Pfam" id="PF01408">
    <property type="entry name" value="GFO_IDH_MocA"/>
    <property type="match status" value="1"/>
</dbReference>
<dbReference type="InterPro" id="IPR052515">
    <property type="entry name" value="Gfo/Idh/MocA_Oxidoreductase"/>
</dbReference>
<dbReference type="SUPFAM" id="SSF55347">
    <property type="entry name" value="Glyceraldehyde-3-phosphate dehydrogenase-like, C-terminal domain"/>
    <property type="match status" value="1"/>
</dbReference>
<proteinExistence type="predicted"/>
<feature type="domain" description="GFO/IDH/MocA-like oxidoreductase" evidence="2">
    <location>
        <begin position="135"/>
        <end position="257"/>
    </location>
</feature>
<protein>
    <submittedName>
        <fullName evidence="3">Predicted dehydrogenase</fullName>
    </submittedName>
</protein>
<keyword evidence="4" id="KW-1185">Reference proteome</keyword>
<dbReference type="PANTHER" id="PTHR43249:SF1">
    <property type="entry name" value="D-GLUCOSIDE 3-DEHYDROGENASE"/>
    <property type="match status" value="1"/>
</dbReference>
<evidence type="ECO:0000259" key="2">
    <source>
        <dbReference type="Pfam" id="PF22725"/>
    </source>
</evidence>
<dbReference type="EMBL" id="FOEF01000007">
    <property type="protein sequence ID" value="SEP38613.1"/>
    <property type="molecule type" value="Genomic_DNA"/>
</dbReference>
<dbReference type="OrthoDB" id="9815825at2"/>
<dbReference type="GO" id="GO:0000166">
    <property type="term" value="F:nucleotide binding"/>
    <property type="evidence" value="ECO:0007669"/>
    <property type="project" value="InterPro"/>
</dbReference>
<name>A0A1H8XFI7_9PSEU</name>
<dbReference type="InterPro" id="IPR036291">
    <property type="entry name" value="NAD(P)-bd_dom_sf"/>
</dbReference>
<gene>
    <name evidence="3" type="ORF">SAMN04489732_107168</name>
</gene>
<reference evidence="3 4" key="1">
    <citation type="submission" date="2016-10" db="EMBL/GenBank/DDBJ databases">
        <authorList>
            <person name="de Groot N.N."/>
        </authorList>
    </citation>
    <scope>NUCLEOTIDE SEQUENCE [LARGE SCALE GENOMIC DNA]</scope>
    <source>
        <strain evidence="3 4">DSM 44993</strain>
    </source>
</reference>
<dbReference type="RefSeq" id="WP_091618081.1">
    <property type="nucleotide sequence ID" value="NZ_FOEF01000007.1"/>
</dbReference>
<accession>A0A1H8XFI7</accession>
<feature type="domain" description="Gfo/Idh/MocA-like oxidoreductase N-terminal" evidence="1">
    <location>
        <begin position="5"/>
        <end position="120"/>
    </location>
</feature>
<dbReference type="SUPFAM" id="SSF51735">
    <property type="entry name" value="NAD(P)-binding Rossmann-fold domains"/>
    <property type="match status" value="1"/>
</dbReference>
<dbReference type="STRING" id="394193.SAMN04489732_107168"/>
<dbReference type="InterPro" id="IPR000683">
    <property type="entry name" value="Gfo/Idh/MocA-like_OxRdtase_N"/>
</dbReference>
<dbReference type="Pfam" id="PF22725">
    <property type="entry name" value="GFO_IDH_MocA_C3"/>
    <property type="match status" value="1"/>
</dbReference>
<dbReference type="Proteomes" id="UP000198582">
    <property type="component" value="Unassembled WGS sequence"/>
</dbReference>